<organism evidence="2 3">
    <name type="scientific">Cytospora chrysosperma</name>
    <name type="common">Cytospora canker fungus</name>
    <name type="synonym">Sphaeria chrysosperma</name>
    <dbReference type="NCBI Taxonomy" id="252740"/>
    <lineage>
        <taxon>Eukaryota</taxon>
        <taxon>Fungi</taxon>
        <taxon>Dikarya</taxon>
        <taxon>Ascomycota</taxon>
        <taxon>Pezizomycotina</taxon>
        <taxon>Sordariomycetes</taxon>
        <taxon>Sordariomycetidae</taxon>
        <taxon>Diaporthales</taxon>
        <taxon>Cytosporaceae</taxon>
        <taxon>Cytospora</taxon>
    </lineage>
</organism>
<keyword evidence="3" id="KW-1185">Reference proteome</keyword>
<dbReference type="STRING" id="252740.A0A423VYN9"/>
<dbReference type="EMBL" id="LJZO01000021">
    <property type="protein sequence ID" value="ROV96209.1"/>
    <property type="molecule type" value="Genomic_DNA"/>
</dbReference>
<evidence type="ECO:0000313" key="3">
    <source>
        <dbReference type="Proteomes" id="UP000284375"/>
    </source>
</evidence>
<evidence type="ECO:0000259" key="1">
    <source>
        <dbReference type="Pfam" id="PF24809"/>
    </source>
</evidence>
<dbReference type="AlphaFoldDB" id="A0A423VYN9"/>
<accession>A0A423VYN9</accession>
<gene>
    <name evidence="2" type="ORF">VSDG_04993</name>
</gene>
<dbReference type="Pfam" id="PF24809">
    <property type="entry name" value="DUF7708"/>
    <property type="match status" value="1"/>
</dbReference>
<feature type="domain" description="DUF7708" evidence="1">
    <location>
        <begin position="95"/>
        <end position="237"/>
    </location>
</feature>
<evidence type="ECO:0000313" key="2">
    <source>
        <dbReference type="EMBL" id="ROV96209.1"/>
    </source>
</evidence>
<reference evidence="2 3" key="1">
    <citation type="submission" date="2015-09" db="EMBL/GenBank/DDBJ databases">
        <title>Host preference determinants of Valsa canker pathogens revealed by comparative genomics.</title>
        <authorList>
            <person name="Yin Z."/>
            <person name="Huang L."/>
        </authorList>
    </citation>
    <scope>NUCLEOTIDE SEQUENCE [LARGE SCALE GENOMIC DNA]</scope>
    <source>
        <strain evidence="2 3">YSFL</strain>
    </source>
</reference>
<sequence>MSPQEPPVQENTFSLPYIPARSSALQKWTEETPGTRDIIQKVHDAAIRNLKAEFQGKDHILAWLEKLNTMEEVQHQVSELQQRYEKDAKFKKAKKWLHKFSSVLLHYGLALDMLAQQAPEYVGLVWGTMKFILTAVANKEKQLAEFAEALVYIGDLLPRAQLNAELYQNEFVKAAVARLYEQILLFFRPAIKWYSSSLRRLFLGVFEPFVVLRDTVTKVRACVAIMNEAAMSSMQVEIRQTHDIASKSHEILSSGFSDRLSYHMWQEGVSEVLGEIQQNVKANLHTTFQINDIVHVTDRRAGEIQTRVRGMEFRLEIENLKPRTLPTKALIKQRSVSRAYQPWAMQNQDSVNLIKSIGDWIESPYSAFLVVETKQGRGIAAELVGSILKPKAKHVCWHLSDKDEVVTTAGIISSLAWQLHELDTTAAASCVNTNLDHTSEEHMAELLCLLLMQIRDCYIIVEVDMLTMSSAGPGQLDRLSSTLQGIVDRVSDTGSQAKILLIGNGIATQPEQIPATTSSKRPRKVISLRPAAPIPASRRRPGTKTFFQEPGWLSLQNKVLRKT</sequence>
<name>A0A423VYN9_CYTCH</name>
<protein>
    <recommendedName>
        <fullName evidence="1">DUF7708 domain-containing protein</fullName>
    </recommendedName>
</protein>
<dbReference type="Proteomes" id="UP000284375">
    <property type="component" value="Unassembled WGS sequence"/>
</dbReference>
<dbReference type="OrthoDB" id="61900at2759"/>
<comment type="caution">
    <text evidence="2">The sequence shown here is derived from an EMBL/GenBank/DDBJ whole genome shotgun (WGS) entry which is preliminary data.</text>
</comment>
<proteinExistence type="predicted"/>
<dbReference type="InterPro" id="IPR056125">
    <property type="entry name" value="DUF7708"/>
</dbReference>